<dbReference type="PANTHER" id="PTHR43540">
    <property type="entry name" value="PEROXYUREIDOACRYLATE/UREIDOACRYLATE AMIDOHYDROLASE-RELATED"/>
    <property type="match status" value="1"/>
</dbReference>
<evidence type="ECO:0000259" key="2">
    <source>
        <dbReference type="Pfam" id="PF00857"/>
    </source>
</evidence>
<gene>
    <name evidence="3" type="ORF">SAMN04487775_107113</name>
</gene>
<sequence length="172" mass="18653">MKLLIVIDMQNDFIDGSLGTKEAVAIVPNVAKKIASARAAGETVIFTRDTHQKCYLETQEGKNLPVLHCVEGSEGWKISSKLEVGDSRIFNKPSFGSMELADYVATLSDLEEIELIGLCTGICVISNAFILKAKLPEIKITVDASCCACVTPESHKTALSAMKFCQINVINE</sequence>
<protein>
    <submittedName>
        <fullName evidence="3">Nicotinamidase-related amidase</fullName>
    </submittedName>
</protein>
<dbReference type="RefSeq" id="WP_074932343.1">
    <property type="nucleotide sequence ID" value="NZ_FORI01000007.1"/>
</dbReference>
<name>A0A1I3LP31_9SPIR</name>
<dbReference type="PANTHER" id="PTHR43540:SF6">
    <property type="entry name" value="ISOCHORISMATASE-LIKE DOMAIN-CONTAINING PROTEIN"/>
    <property type="match status" value="1"/>
</dbReference>
<dbReference type="SUPFAM" id="SSF52499">
    <property type="entry name" value="Isochorismatase-like hydrolases"/>
    <property type="match status" value="1"/>
</dbReference>
<dbReference type="Proteomes" id="UP000182737">
    <property type="component" value="Unassembled WGS sequence"/>
</dbReference>
<keyword evidence="1" id="KW-0378">Hydrolase</keyword>
<dbReference type="OrthoDB" id="9796485at2"/>
<keyword evidence="4" id="KW-1185">Reference proteome</keyword>
<dbReference type="GO" id="GO:0016787">
    <property type="term" value="F:hydrolase activity"/>
    <property type="evidence" value="ECO:0007669"/>
    <property type="project" value="UniProtKB-KW"/>
</dbReference>
<dbReference type="AlphaFoldDB" id="A0A1I3LP31"/>
<dbReference type="InterPro" id="IPR000868">
    <property type="entry name" value="Isochorismatase-like_dom"/>
</dbReference>
<evidence type="ECO:0000256" key="1">
    <source>
        <dbReference type="ARBA" id="ARBA00022801"/>
    </source>
</evidence>
<dbReference type="InterPro" id="IPR050272">
    <property type="entry name" value="Isochorismatase-like_hydrls"/>
</dbReference>
<dbReference type="Gene3D" id="3.40.50.850">
    <property type="entry name" value="Isochorismatase-like"/>
    <property type="match status" value="1"/>
</dbReference>
<dbReference type="Pfam" id="PF00857">
    <property type="entry name" value="Isochorismatase"/>
    <property type="match status" value="1"/>
</dbReference>
<reference evidence="4" key="1">
    <citation type="submission" date="2016-10" db="EMBL/GenBank/DDBJ databases">
        <authorList>
            <person name="Varghese N."/>
            <person name="Submissions S."/>
        </authorList>
    </citation>
    <scope>NUCLEOTIDE SEQUENCE [LARGE SCALE GENOMIC DNA]</scope>
    <source>
        <strain evidence="4">XBD1002</strain>
    </source>
</reference>
<accession>A0A1I3LP31</accession>
<proteinExistence type="predicted"/>
<dbReference type="EMBL" id="FORI01000007">
    <property type="protein sequence ID" value="SFI86534.1"/>
    <property type="molecule type" value="Genomic_DNA"/>
</dbReference>
<evidence type="ECO:0000313" key="3">
    <source>
        <dbReference type="EMBL" id="SFI86534.1"/>
    </source>
</evidence>
<dbReference type="InterPro" id="IPR036380">
    <property type="entry name" value="Isochorismatase-like_sf"/>
</dbReference>
<organism evidence="3 4">
    <name type="scientific">Treponema bryantii</name>
    <dbReference type="NCBI Taxonomy" id="163"/>
    <lineage>
        <taxon>Bacteria</taxon>
        <taxon>Pseudomonadati</taxon>
        <taxon>Spirochaetota</taxon>
        <taxon>Spirochaetia</taxon>
        <taxon>Spirochaetales</taxon>
        <taxon>Treponemataceae</taxon>
        <taxon>Treponema</taxon>
    </lineage>
</organism>
<feature type="domain" description="Isochorismatase-like" evidence="2">
    <location>
        <begin position="3"/>
        <end position="165"/>
    </location>
</feature>
<dbReference type="CDD" id="cd00431">
    <property type="entry name" value="cysteine_hydrolases"/>
    <property type="match status" value="1"/>
</dbReference>
<evidence type="ECO:0000313" key="4">
    <source>
        <dbReference type="Proteomes" id="UP000182737"/>
    </source>
</evidence>